<dbReference type="Pfam" id="PF06804">
    <property type="entry name" value="Lipoprotein_18"/>
    <property type="match status" value="1"/>
</dbReference>
<keyword evidence="2" id="KW-1185">Reference proteome</keyword>
<gene>
    <name evidence="1" type="ORF">ACFFJ3_17285</name>
</gene>
<dbReference type="Proteomes" id="UP001589792">
    <property type="component" value="Unassembled WGS sequence"/>
</dbReference>
<dbReference type="InterPro" id="IPR010653">
    <property type="entry name" value="NlpB/DapX"/>
</dbReference>
<evidence type="ECO:0008006" key="3">
    <source>
        <dbReference type="Google" id="ProtNLM"/>
    </source>
</evidence>
<name>A0ABV6EGV5_9GAMM</name>
<proteinExistence type="predicted"/>
<comment type="caution">
    <text evidence="1">The sequence shown here is derived from an EMBL/GenBank/DDBJ whole genome shotgun (WGS) entry which is preliminary data.</text>
</comment>
<protein>
    <recommendedName>
        <fullName evidence="3">Lipoprotein</fullName>
    </recommendedName>
</protein>
<dbReference type="PROSITE" id="PS51257">
    <property type="entry name" value="PROKAR_LIPOPROTEIN"/>
    <property type="match status" value="1"/>
</dbReference>
<dbReference type="RefSeq" id="WP_380677614.1">
    <property type="nucleotide sequence ID" value="NZ_CP173186.1"/>
</dbReference>
<evidence type="ECO:0000313" key="1">
    <source>
        <dbReference type="EMBL" id="MFC0228226.1"/>
    </source>
</evidence>
<reference evidence="1 2" key="1">
    <citation type="submission" date="2024-09" db="EMBL/GenBank/DDBJ databases">
        <authorList>
            <person name="Sun Q."/>
            <person name="Mori K."/>
        </authorList>
    </citation>
    <scope>NUCLEOTIDE SEQUENCE [LARGE SCALE GENOMIC DNA]</scope>
    <source>
        <strain evidence="1 2">CCM 8626</strain>
    </source>
</reference>
<accession>A0ABV6EGV5</accession>
<sequence length="165" mass="17707">MMKKIVVALLLTGLLSGCESMKGAASSMTQQTGGNELPEASAGYQPAAQLPFPKERVFQAALDTLDDLRITVLTESKDAGRITTDYVAGPTQVVAFGLLGGNSVRYKYTISVKQDGKASKLTVTAFLESSGNKVQSWRDVSADNQQIVTNLQNFLTEKISKKLGM</sequence>
<evidence type="ECO:0000313" key="2">
    <source>
        <dbReference type="Proteomes" id="UP001589792"/>
    </source>
</evidence>
<dbReference type="EMBL" id="JBHLXG010000018">
    <property type="protein sequence ID" value="MFC0228226.1"/>
    <property type="molecule type" value="Genomic_DNA"/>
</dbReference>
<organism evidence="1 2">
    <name type="scientific">Serratia aquatilis</name>
    <dbReference type="NCBI Taxonomy" id="1737515"/>
    <lineage>
        <taxon>Bacteria</taxon>
        <taxon>Pseudomonadati</taxon>
        <taxon>Pseudomonadota</taxon>
        <taxon>Gammaproteobacteria</taxon>
        <taxon>Enterobacterales</taxon>
        <taxon>Yersiniaceae</taxon>
        <taxon>Serratia</taxon>
    </lineage>
</organism>